<proteinExistence type="predicted"/>
<feature type="non-terminal residue" evidence="2">
    <location>
        <position position="1"/>
    </location>
</feature>
<evidence type="ECO:0000313" key="2">
    <source>
        <dbReference type="EMBL" id="CAF4425406.1"/>
    </source>
</evidence>
<gene>
    <name evidence="2" type="ORF">OXD698_LOCUS52900</name>
</gene>
<dbReference type="GO" id="GO:0004672">
    <property type="term" value="F:protein kinase activity"/>
    <property type="evidence" value="ECO:0007669"/>
    <property type="project" value="InterPro"/>
</dbReference>
<sequence length="97" mass="11366">MHGHFGQIVRGYIYLRHPYNILKSILIKALTTNDLTQKELFDREHELLIRLNHPNLVQFFGYTVKQTYALIEHSDLGDLYTFLSTTQCVKQDQISLS</sequence>
<evidence type="ECO:0000313" key="3">
    <source>
        <dbReference type="Proteomes" id="UP000663844"/>
    </source>
</evidence>
<protein>
    <recommendedName>
        <fullName evidence="1">Protein kinase domain-containing protein</fullName>
    </recommendedName>
</protein>
<organism evidence="2 3">
    <name type="scientific">Adineta steineri</name>
    <dbReference type="NCBI Taxonomy" id="433720"/>
    <lineage>
        <taxon>Eukaryota</taxon>
        <taxon>Metazoa</taxon>
        <taxon>Spiralia</taxon>
        <taxon>Gnathifera</taxon>
        <taxon>Rotifera</taxon>
        <taxon>Eurotatoria</taxon>
        <taxon>Bdelloidea</taxon>
        <taxon>Adinetida</taxon>
        <taxon>Adinetidae</taxon>
        <taxon>Adineta</taxon>
    </lineage>
</organism>
<feature type="domain" description="Protein kinase" evidence="1">
    <location>
        <begin position="1"/>
        <end position="97"/>
    </location>
</feature>
<dbReference type="InterPro" id="IPR011009">
    <property type="entry name" value="Kinase-like_dom_sf"/>
</dbReference>
<accession>A0A820QUG9</accession>
<reference evidence="2" key="1">
    <citation type="submission" date="2021-02" db="EMBL/GenBank/DDBJ databases">
        <authorList>
            <person name="Nowell W R."/>
        </authorList>
    </citation>
    <scope>NUCLEOTIDE SEQUENCE</scope>
</reference>
<dbReference type="InterPro" id="IPR001245">
    <property type="entry name" value="Ser-Thr/Tyr_kinase_cat_dom"/>
</dbReference>
<dbReference type="EMBL" id="CAJOAZ010029459">
    <property type="protein sequence ID" value="CAF4425406.1"/>
    <property type="molecule type" value="Genomic_DNA"/>
</dbReference>
<dbReference type="Pfam" id="PF07714">
    <property type="entry name" value="PK_Tyr_Ser-Thr"/>
    <property type="match status" value="1"/>
</dbReference>
<name>A0A820QUG9_9BILA</name>
<dbReference type="PROSITE" id="PS50011">
    <property type="entry name" value="PROTEIN_KINASE_DOM"/>
    <property type="match status" value="1"/>
</dbReference>
<dbReference type="GO" id="GO:0005524">
    <property type="term" value="F:ATP binding"/>
    <property type="evidence" value="ECO:0007669"/>
    <property type="project" value="InterPro"/>
</dbReference>
<dbReference type="SUPFAM" id="SSF56112">
    <property type="entry name" value="Protein kinase-like (PK-like)"/>
    <property type="match status" value="1"/>
</dbReference>
<comment type="caution">
    <text evidence="2">The sequence shown here is derived from an EMBL/GenBank/DDBJ whole genome shotgun (WGS) entry which is preliminary data.</text>
</comment>
<evidence type="ECO:0000259" key="1">
    <source>
        <dbReference type="PROSITE" id="PS50011"/>
    </source>
</evidence>
<dbReference type="Gene3D" id="1.10.510.10">
    <property type="entry name" value="Transferase(Phosphotransferase) domain 1"/>
    <property type="match status" value="1"/>
</dbReference>
<dbReference type="Proteomes" id="UP000663844">
    <property type="component" value="Unassembled WGS sequence"/>
</dbReference>
<dbReference type="InterPro" id="IPR000719">
    <property type="entry name" value="Prot_kinase_dom"/>
</dbReference>
<dbReference type="AlphaFoldDB" id="A0A820QUG9"/>